<comment type="caution">
    <text evidence="13">The sequence shown here is derived from an EMBL/GenBank/DDBJ whole genome shotgun (WGS) entry which is preliminary data.</text>
</comment>
<dbReference type="EMBL" id="JADEXP010000023">
    <property type="protein sequence ID" value="MBE9065938.1"/>
    <property type="molecule type" value="Genomic_DNA"/>
</dbReference>
<evidence type="ECO:0000256" key="5">
    <source>
        <dbReference type="ARBA" id="ARBA00022723"/>
    </source>
</evidence>
<dbReference type="EC" id="6.3.2.17" evidence="3"/>
<dbReference type="GO" id="GO:0008841">
    <property type="term" value="F:dihydrofolate synthase activity"/>
    <property type="evidence" value="ECO:0007669"/>
    <property type="project" value="TreeGrafter"/>
</dbReference>
<dbReference type="PANTHER" id="PTHR11136">
    <property type="entry name" value="FOLYLPOLYGLUTAMATE SYNTHASE-RELATED"/>
    <property type="match status" value="1"/>
</dbReference>
<comment type="catalytic activity">
    <reaction evidence="10">
        <text>(6S)-5,6,7,8-tetrahydrofolyl-(gamma-L-Glu)(n) + L-glutamate + ATP = (6S)-5,6,7,8-tetrahydrofolyl-(gamma-L-Glu)(n+1) + ADP + phosphate + H(+)</text>
        <dbReference type="Rhea" id="RHEA:10580"/>
        <dbReference type="Rhea" id="RHEA-COMP:14738"/>
        <dbReference type="Rhea" id="RHEA-COMP:14740"/>
        <dbReference type="ChEBI" id="CHEBI:15378"/>
        <dbReference type="ChEBI" id="CHEBI:29985"/>
        <dbReference type="ChEBI" id="CHEBI:30616"/>
        <dbReference type="ChEBI" id="CHEBI:43474"/>
        <dbReference type="ChEBI" id="CHEBI:141005"/>
        <dbReference type="ChEBI" id="CHEBI:456216"/>
        <dbReference type="EC" id="6.3.2.17"/>
    </reaction>
</comment>
<dbReference type="FunFam" id="3.40.1190.10:FF:000011">
    <property type="entry name" value="Folylpolyglutamate synthase/dihydrofolate synthase"/>
    <property type="match status" value="1"/>
</dbReference>
<dbReference type="Gene3D" id="3.90.190.20">
    <property type="entry name" value="Mur ligase, C-terminal domain"/>
    <property type="match status" value="1"/>
</dbReference>
<sequence length="420" mass="45333">MSSGRPSIDEFLAGYGRFGVNLGLSRIEKLLGRLHHPEQQVPIVHVAGTNGKGSVCAYVASVLSEAGYRVGRYTSPHLIGWNERICLNQRPITDESLWQHLRAVVAAIDGEDSATPTQFEVFTAAAWSYFAAEAVDIAVIEVGLGGRLDATNVCPEPLVSAIVSLSREHWQRLGPTLADIAREKAGVIKPGRPVVMGPLPMAADAVVRQRATELGCQLYEVTPATTTAADQWRSGIDGEWIDYRSGLLGEHQRVNSGIAIAILQLLQQQGWHISTTAIQTGMAATQWPGRLQWLQWQGQQLLIDGAHNPAAAQMLRRYVDQLPQPVTWLMGMLATKDHEDVFAALLRPGDTLHLVSVPGHQSAAPTALALLAQNACPQLAATHSHETLEAALTVVADADAPTKVLCGSLYLIGDFLAQSR</sequence>
<evidence type="ECO:0000256" key="9">
    <source>
        <dbReference type="ARBA" id="ARBA00030592"/>
    </source>
</evidence>
<keyword evidence="5" id="KW-0479">Metal-binding</keyword>
<organism evidence="13 14">
    <name type="scientific">Leptolyngbya cf. ectocarpi LEGE 11479</name>
    <dbReference type="NCBI Taxonomy" id="1828722"/>
    <lineage>
        <taxon>Bacteria</taxon>
        <taxon>Bacillati</taxon>
        <taxon>Cyanobacteriota</taxon>
        <taxon>Cyanophyceae</taxon>
        <taxon>Leptolyngbyales</taxon>
        <taxon>Leptolyngbyaceae</taxon>
        <taxon>Leptolyngbya group</taxon>
        <taxon>Leptolyngbya</taxon>
    </lineage>
</organism>
<dbReference type="InterPro" id="IPR004101">
    <property type="entry name" value="Mur_ligase_C"/>
</dbReference>
<evidence type="ECO:0000256" key="4">
    <source>
        <dbReference type="ARBA" id="ARBA00022598"/>
    </source>
</evidence>
<protein>
    <recommendedName>
        <fullName evidence="3">tetrahydrofolate synthase</fullName>
        <ecNumber evidence="3">6.3.2.17</ecNumber>
    </recommendedName>
    <alternativeName>
        <fullName evidence="9">Tetrahydrofolylpolyglutamate synthase</fullName>
    </alternativeName>
</protein>
<keyword evidence="7 11" id="KW-0067">ATP-binding</keyword>
<comment type="similarity">
    <text evidence="2 11">Belongs to the folylpolyglutamate synthase family.</text>
</comment>
<dbReference type="Pfam" id="PF02875">
    <property type="entry name" value="Mur_ligase_C"/>
    <property type="match status" value="1"/>
</dbReference>
<evidence type="ECO:0000256" key="11">
    <source>
        <dbReference type="PIRNR" id="PIRNR001563"/>
    </source>
</evidence>
<dbReference type="SUPFAM" id="SSF53244">
    <property type="entry name" value="MurD-like peptide ligases, peptide-binding domain"/>
    <property type="match status" value="1"/>
</dbReference>
<evidence type="ECO:0000313" key="13">
    <source>
        <dbReference type="EMBL" id="MBE9065938.1"/>
    </source>
</evidence>
<evidence type="ECO:0000256" key="2">
    <source>
        <dbReference type="ARBA" id="ARBA00008276"/>
    </source>
</evidence>
<proteinExistence type="inferred from homology"/>
<dbReference type="GO" id="GO:0005524">
    <property type="term" value="F:ATP binding"/>
    <property type="evidence" value="ECO:0007669"/>
    <property type="project" value="UniProtKB-KW"/>
</dbReference>
<dbReference type="GO" id="GO:0046872">
    <property type="term" value="F:metal ion binding"/>
    <property type="evidence" value="ECO:0007669"/>
    <property type="project" value="UniProtKB-KW"/>
</dbReference>
<dbReference type="PROSITE" id="PS01011">
    <property type="entry name" value="FOLYLPOLYGLU_SYNT_1"/>
    <property type="match status" value="1"/>
</dbReference>
<feature type="domain" description="Mur ligase C-terminal" evidence="12">
    <location>
        <begin position="289"/>
        <end position="405"/>
    </location>
</feature>
<dbReference type="InterPro" id="IPR018109">
    <property type="entry name" value="Folylpolyglutamate_synth_CS"/>
</dbReference>
<keyword evidence="6 11" id="KW-0547">Nucleotide-binding</keyword>
<accession>A0A928ZQY3</accession>
<comment type="cofactor">
    <cofactor evidence="1">
        <name>Mg(2+)</name>
        <dbReference type="ChEBI" id="CHEBI:18420"/>
    </cofactor>
</comment>
<dbReference type="PANTHER" id="PTHR11136:SF0">
    <property type="entry name" value="DIHYDROFOLATE SYNTHETASE-RELATED"/>
    <property type="match status" value="1"/>
</dbReference>
<dbReference type="PIRSF" id="PIRSF001563">
    <property type="entry name" value="Folylpolyglu_synth"/>
    <property type="match status" value="1"/>
</dbReference>
<dbReference type="RefSeq" id="WP_193991325.1">
    <property type="nucleotide sequence ID" value="NZ_JADEXP010000023.1"/>
</dbReference>
<dbReference type="NCBIfam" id="TIGR01499">
    <property type="entry name" value="folC"/>
    <property type="match status" value="1"/>
</dbReference>
<dbReference type="GO" id="GO:0005737">
    <property type="term" value="C:cytoplasm"/>
    <property type="evidence" value="ECO:0007669"/>
    <property type="project" value="TreeGrafter"/>
</dbReference>
<reference evidence="13" key="1">
    <citation type="submission" date="2020-10" db="EMBL/GenBank/DDBJ databases">
        <authorList>
            <person name="Castelo-Branco R."/>
            <person name="Eusebio N."/>
            <person name="Adriana R."/>
            <person name="Vieira A."/>
            <person name="Brugerolle De Fraissinette N."/>
            <person name="Rezende De Castro R."/>
            <person name="Schneider M.P."/>
            <person name="Vasconcelos V."/>
            <person name="Leao P.N."/>
        </authorList>
    </citation>
    <scope>NUCLEOTIDE SEQUENCE</scope>
    <source>
        <strain evidence="13">LEGE 11479</strain>
    </source>
</reference>
<dbReference type="InterPro" id="IPR036565">
    <property type="entry name" value="Mur-like_cat_sf"/>
</dbReference>
<dbReference type="Proteomes" id="UP000615026">
    <property type="component" value="Unassembled WGS sequence"/>
</dbReference>
<keyword evidence="4 11" id="KW-0436">Ligase</keyword>
<evidence type="ECO:0000256" key="1">
    <source>
        <dbReference type="ARBA" id="ARBA00001946"/>
    </source>
</evidence>
<dbReference type="InterPro" id="IPR001645">
    <property type="entry name" value="Folylpolyglutamate_synth"/>
</dbReference>
<evidence type="ECO:0000256" key="3">
    <source>
        <dbReference type="ARBA" id="ARBA00013025"/>
    </source>
</evidence>
<gene>
    <name evidence="13" type="ORF">IQ260_04660</name>
</gene>
<dbReference type="Gene3D" id="3.40.1190.10">
    <property type="entry name" value="Mur-like, catalytic domain"/>
    <property type="match status" value="1"/>
</dbReference>
<evidence type="ECO:0000259" key="12">
    <source>
        <dbReference type="Pfam" id="PF02875"/>
    </source>
</evidence>
<dbReference type="SUPFAM" id="SSF53623">
    <property type="entry name" value="MurD-like peptide ligases, catalytic domain"/>
    <property type="match status" value="1"/>
</dbReference>
<dbReference type="GO" id="GO:0004326">
    <property type="term" value="F:tetrahydrofolylpolyglutamate synthase activity"/>
    <property type="evidence" value="ECO:0007669"/>
    <property type="project" value="UniProtKB-EC"/>
</dbReference>
<evidence type="ECO:0000256" key="6">
    <source>
        <dbReference type="ARBA" id="ARBA00022741"/>
    </source>
</evidence>
<dbReference type="InterPro" id="IPR036615">
    <property type="entry name" value="Mur_ligase_C_dom_sf"/>
</dbReference>
<evidence type="ECO:0000313" key="14">
    <source>
        <dbReference type="Proteomes" id="UP000615026"/>
    </source>
</evidence>
<dbReference type="AlphaFoldDB" id="A0A928ZQY3"/>
<name>A0A928ZQY3_LEPEC</name>
<keyword evidence="8" id="KW-0460">Magnesium</keyword>
<evidence type="ECO:0000256" key="7">
    <source>
        <dbReference type="ARBA" id="ARBA00022840"/>
    </source>
</evidence>
<evidence type="ECO:0000256" key="10">
    <source>
        <dbReference type="ARBA" id="ARBA00047493"/>
    </source>
</evidence>
<evidence type="ECO:0000256" key="8">
    <source>
        <dbReference type="ARBA" id="ARBA00022842"/>
    </source>
</evidence>
<keyword evidence="14" id="KW-1185">Reference proteome</keyword>